<dbReference type="Proteomes" id="UP000260943">
    <property type="component" value="Unassembled WGS sequence"/>
</dbReference>
<dbReference type="Gene3D" id="1.10.3930.10">
    <property type="entry name" value="Arginine deiminase"/>
    <property type="match status" value="1"/>
</dbReference>
<dbReference type="InterPro" id="IPR003876">
    <property type="entry name" value="Arg_deiminase"/>
</dbReference>
<evidence type="ECO:0000256" key="4">
    <source>
        <dbReference type="PIRSR" id="PIRSR006356-1"/>
    </source>
</evidence>
<comment type="catalytic activity">
    <reaction evidence="3">
        <text>L-arginine + H2O = L-citrulline + NH4(+)</text>
        <dbReference type="Rhea" id="RHEA:19597"/>
        <dbReference type="ChEBI" id="CHEBI:15377"/>
        <dbReference type="ChEBI" id="CHEBI:28938"/>
        <dbReference type="ChEBI" id="CHEBI:32682"/>
        <dbReference type="ChEBI" id="CHEBI:57743"/>
        <dbReference type="EC" id="3.5.3.6"/>
    </reaction>
</comment>
<dbReference type="Pfam" id="PF02274">
    <property type="entry name" value="ADI"/>
    <property type="match status" value="1"/>
</dbReference>
<dbReference type="PANTHER" id="PTHR47271">
    <property type="entry name" value="ARGININE DEIMINASE"/>
    <property type="match status" value="1"/>
</dbReference>
<dbReference type="AlphaFoldDB" id="A0A3E4QTX3"/>
<dbReference type="GO" id="GO:0005737">
    <property type="term" value="C:cytoplasm"/>
    <property type="evidence" value="ECO:0007669"/>
    <property type="project" value="UniProtKB-SubCell"/>
</dbReference>
<keyword evidence="3" id="KW-0963">Cytoplasm</keyword>
<feature type="active site" description="Amidino-cysteine intermediate" evidence="3 4">
    <location>
        <position position="403"/>
    </location>
</feature>
<dbReference type="PIRSF" id="PIRSF006356">
    <property type="entry name" value="Arg_deiminase"/>
    <property type="match status" value="1"/>
</dbReference>
<protein>
    <recommendedName>
        <fullName evidence="3">Arginine deiminase</fullName>
        <shortName evidence="3">ADI</shortName>
        <ecNumber evidence="3">3.5.3.6</ecNumber>
    </recommendedName>
    <alternativeName>
        <fullName evidence="3">Arginine dihydrolase</fullName>
        <shortName evidence="3">AD</shortName>
    </alternativeName>
</protein>
<comment type="subcellular location">
    <subcellularLocation>
        <location evidence="3">Cytoplasm</location>
    </subcellularLocation>
</comment>
<dbReference type="HAMAP" id="MF_00242">
    <property type="entry name" value="Arg_deiminase"/>
    <property type="match status" value="1"/>
</dbReference>
<keyword evidence="3" id="KW-0056">Arginine metabolism</keyword>
<dbReference type="PRINTS" id="PR01466">
    <property type="entry name" value="ARGDEIMINASE"/>
</dbReference>
<evidence type="ECO:0000256" key="2">
    <source>
        <dbReference type="ARBA" id="ARBA00022801"/>
    </source>
</evidence>
<dbReference type="NCBIfam" id="TIGR01078">
    <property type="entry name" value="arcA"/>
    <property type="match status" value="1"/>
</dbReference>
<comment type="similarity">
    <text evidence="1 3">Belongs to the arginine deiminase family.</text>
</comment>
<dbReference type="NCBIfam" id="NF002381">
    <property type="entry name" value="PRK01388.1"/>
    <property type="match status" value="1"/>
</dbReference>
<gene>
    <name evidence="3 5" type="primary">arcA</name>
    <name evidence="5" type="ORF">DXC81_03960</name>
</gene>
<keyword evidence="2 3" id="KW-0378">Hydrolase</keyword>
<dbReference type="EC" id="3.5.3.6" evidence="3"/>
<dbReference type="PANTHER" id="PTHR47271:SF2">
    <property type="entry name" value="ARGININE DEIMINASE"/>
    <property type="match status" value="1"/>
</dbReference>
<proteinExistence type="inferred from homology"/>
<dbReference type="UniPathway" id="UPA00254">
    <property type="reaction ID" value="UER00364"/>
</dbReference>
<evidence type="ECO:0000313" key="5">
    <source>
        <dbReference type="EMBL" id="RGL10642.1"/>
    </source>
</evidence>
<name>A0A3E4QTX3_9ACTN</name>
<sequence>MTKGLHVPSEIGALKKVCLHRPGEELLNLPPFELERLLFDDVPFLEVAQEEHDTFAQILRDQGVEVLYLEKLVAEVFDTVPEAREEFLDQYIAEAGIKGQEMPKVVREKLNSITDNLEFVQKTMAGLTKAEIDMPLHASTTLDSLVNSDSESDLIIDPMPNLYFTRDPFAVVGNGVCLNRMYSVTRNRETLYGKYIFKYHPDYKDVSLYFRRDAAFHTEGGDVLNINEHTLAVGISQRTQAAAIDVMAQNIFWNSDSKVDRILAFDIPNNRAMMHLDTVFTQIDVDKFTIHPAIMGTLKVYELTPGTTPGDVKIKEICDTLEHILEDATGVDQIKLIPCGGGDPIAAAREQWNDGSNTLAVAPGKICVYARNTVTNDVLYKEGLDLLVVPSAELSRGRGGPRCMSMPFWREDL</sequence>
<comment type="pathway">
    <text evidence="3">Amino-acid degradation; L-arginine degradation via ADI pathway; carbamoyl phosphate from L-arginine: step 1/2.</text>
</comment>
<dbReference type="GO" id="GO:0016990">
    <property type="term" value="F:arginine deiminase activity"/>
    <property type="evidence" value="ECO:0007669"/>
    <property type="project" value="UniProtKB-UniRule"/>
</dbReference>
<organism evidence="5 6">
    <name type="scientific">Collinsella tanakaei</name>
    <dbReference type="NCBI Taxonomy" id="626935"/>
    <lineage>
        <taxon>Bacteria</taxon>
        <taxon>Bacillati</taxon>
        <taxon>Actinomycetota</taxon>
        <taxon>Coriobacteriia</taxon>
        <taxon>Coriobacteriales</taxon>
        <taxon>Coriobacteriaceae</taxon>
        <taxon>Collinsella</taxon>
    </lineage>
</organism>
<reference evidence="5 6" key="1">
    <citation type="submission" date="2018-08" db="EMBL/GenBank/DDBJ databases">
        <title>A genome reference for cultivated species of the human gut microbiota.</title>
        <authorList>
            <person name="Zou Y."/>
            <person name="Xue W."/>
            <person name="Luo G."/>
        </authorList>
    </citation>
    <scope>NUCLEOTIDE SEQUENCE [LARGE SCALE GENOMIC DNA]</scope>
    <source>
        <strain evidence="5 6">TF08-14</strain>
    </source>
</reference>
<dbReference type="RefSeq" id="WP_009140642.1">
    <property type="nucleotide sequence ID" value="NZ_CABKQG010000001.1"/>
</dbReference>
<evidence type="ECO:0000256" key="1">
    <source>
        <dbReference type="ARBA" id="ARBA00010206"/>
    </source>
</evidence>
<dbReference type="GO" id="GO:0019546">
    <property type="term" value="P:L-arginine deiminase pathway"/>
    <property type="evidence" value="ECO:0007669"/>
    <property type="project" value="UniProtKB-UniRule"/>
</dbReference>
<comment type="caution">
    <text evidence="5">The sequence shown here is derived from an EMBL/GenBank/DDBJ whole genome shotgun (WGS) entry which is preliminary data.</text>
</comment>
<dbReference type="GeneID" id="62758374"/>
<dbReference type="EMBL" id="QSRJ01000004">
    <property type="protein sequence ID" value="RGL10642.1"/>
    <property type="molecule type" value="Genomic_DNA"/>
</dbReference>
<dbReference type="Gene3D" id="3.75.10.10">
    <property type="entry name" value="L-arginine/glycine Amidinotransferase, Chain A"/>
    <property type="match status" value="1"/>
</dbReference>
<evidence type="ECO:0000256" key="3">
    <source>
        <dbReference type="HAMAP-Rule" id="MF_00242"/>
    </source>
</evidence>
<dbReference type="SUPFAM" id="SSF55909">
    <property type="entry name" value="Pentein"/>
    <property type="match status" value="1"/>
</dbReference>
<accession>A0A3E4QTX3</accession>
<evidence type="ECO:0000313" key="6">
    <source>
        <dbReference type="Proteomes" id="UP000260943"/>
    </source>
</evidence>